<keyword evidence="2" id="KW-0732">Signal</keyword>
<dbReference type="SMART" id="SM00554">
    <property type="entry name" value="FAS1"/>
    <property type="match status" value="2"/>
</dbReference>
<dbReference type="PANTHER" id="PTHR10900:SF77">
    <property type="entry name" value="FI19380P1"/>
    <property type="match status" value="1"/>
</dbReference>
<sequence>MRSYLPPILYLLLACAVGIQAQDKIADAVATDGKLSTLRSILTSNPALAQLLDDKSYGQRTFLAPSDAAFAKYAAETNTTIRGGNFSRTQLEAILSYHVMNGSFPASNLTSRGGVAAATFLQDSQYTNLGGGGGGNVVYASRYGSSGEASAAGKLEVFGGVGNSAPIVTTDIKYGNGYVHVVDNLLSLPQTCTSSMGKLSLTSLTQALNRAVLAQTLDTTPGVTCFAPSQEAFAALGNPEGKLSPKELSDTLMLHTLGKAEYSPDLETGGEYPTLMTGQSVKVVRESGSLYITGGGGGKAKVLRGNVIVKNGVMHVIDQVLTPSSTNGSSSSPTSSSGAGTGDSSPSVSGFSKNSSSGNHIVPSTALLFTAITIIFSRVILA</sequence>
<dbReference type="PROSITE" id="PS50213">
    <property type="entry name" value="FAS1"/>
    <property type="match status" value="2"/>
</dbReference>
<dbReference type="InterPro" id="IPR036378">
    <property type="entry name" value="FAS1_dom_sf"/>
</dbReference>
<name>A0A292PL87_9PEZI</name>
<dbReference type="PROSITE" id="PS51257">
    <property type="entry name" value="PROKAR_LIPOPROTEIN"/>
    <property type="match status" value="1"/>
</dbReference>
<reference evidence="4" key="1">
    <citation type="submission" date="2015-10" db="EMBL/GenBank/DDBJ databases">
        <authorList>
            <person name="Regsiter A."/>
            <person name="william w."/>
        </authorList>
    </citation>
    <scope>NUCLEOTIDE SEQUENCE</scope>
    <source>
        <strain evidence="4">Montdore</strain>
    </source>
</reference>
<evidence type="ECO:0000256" key="2">
    <source>
        <dbReference type="SAM" id="SignalP"/>
    </source>
</evidence>
<dbReference type="SUPFAM" id="SSF82153">
    <property type="entry name" value="FAS1 domain"/>
    <property type="match status" value="2"/>
</dbReference>
<evidence type="ECO:0000256" key="1">
    <source>
        <dbReference type="SAM" id="MobiDB-lite"/>
    </source>
</evidence>
<feature type="domain" description="FAS1" evidence="3">
    <location>
        <begin position="188"/>
        <end position="321"/>
    </location>
</feature>
<dbReference type="GO" id="GO:0016236">
    <property type="term" value="P:macroautophagy"/>
    <property type="evidence" value="ECO:0007669"/>
    <property type="project" value="TreeGrafter"/>
</dbReference>
<gene>
    <name evidence="4" type="ORF">GSTUAT00007670001</name>
</gene>
<dbReference type="PANTHER" id="PTHR10900">
    <property type="entry name" value="PERIOSTIN-RELATED"/>
    <property type="match status" value="1"/>
</dbReference>
<dbReference type="InterPro" id="IPR000782">
    <property type="entry name" value="FAS1_domain"/>
</dbReference>
<evidence type="ECO:0000313" key="5">
    <source>
        <dbReference type="Proteomes" id="UP001412239"/>
    </source>
</evidence>
<protein>
    <recommendedName>
        <fullName evidence="3">FAS1 domain-containing protein</fullName>
    </recommendedName>
</protein>
<dbReference type="EMBL" id="LN891142">
    <property type="protein sequence ID" value="CUS08276.1"/>
    <property type="molecule type" value="Genomic_DNA"/>
</dbReference>
<dbReference type="InterPro" id="IPR050904">
    <property type="entry name" value="Adhesion/Biosynth-related"/>
</dbReference>
<feature type="signal peptide" evidence="2">
    <location>
        <begin position="1"/>
        <end position="21"/>
    </location>
</feature>
<keyword evidence="5" id="KW-1185">Reference proteome</keyword>
<accession>A0A292PL87</accession>
<dbReference type="GO" id="GO:0000329">
    <property type="term" value="C:fungal-type vacuole membrane"/>
    <property type="evidence" value="ECO:0007669"/>
    <property type="project" value="TreeGrafter"/>
</dbReference>
<feature type="domain" description="FAS1" evidence="3">
    <location>
        <begin position="22"/>
        <end position="186"/>
    </location>
</feature>
<dbReference type="Gene3D" id="2.30.180.10">
    <property type="entry name" value="FAS1 domain"/>
    <property type="match status" value="2"/>
</dbReference>
<dbReference type="Pfam" id="PF02469">
    <property type="entry name" value="Fasciclin"/>
    <property type="match status" value="2"/>
</dbReference>
<feature type="chain" id="PRO_5011973934" description="FAS1 domain-containing protein" evidence="2">
    <location>
        <begin position="22"/>
        <end position="382"/>
    </location>
</feature>
<feature type="region of interest" description="Disordered" evidence="1">
    <location>
        <begin position="322"/>
        <end position="355"/>
    </location>
</feature>
<evidence type="ECO:0000259" key="3">
    <source>
        <dbReference type="PROSITE" id="PS50213"/>
    </source>
</evidence>
<proteinExistence type="predicted"/>
<evidence type="ECO:0000313" key="4">
    <source>
        <dbReference type="EMBL" id="CUS08276.1"/>
    </source>
</evidence>
<dbReference type="AlphaFoldDB" id="A0A292PL87"/>
<organism evidence="4 5">
    <name type="scientific">Tuber aestivum</name>
    <name type="common">summer truffle</name>
    <dbReference type="NCBI Taxonomy" id="59557"/>
    <lineage>
        <taxon>Eukaryota</taxon>
        <taxon>Fungi</taxon>
        <taxon>Dikarya</taxon>
        <taxon>Ascomycota</taxon>
        <taxon>Pezizomycotina</taxon>
        <taxon>Pezizomycetes</taxon>
        <taxon>Pezizales</taxon>
        <taxon>Tuberaceae</taxon>
        <taxon>Tuber</taxon>
    </lineage>
</organism>
<dbReference type="Proteomes" id="UP001412239">
    <property type="component" value="Unassembled WGS sequence"/>
</dbReference>